<dbReference type="EMBL" id="BARV01045652">
    <property type="protein sequence ID" value="GAI70662.1"/>
    <property type="molecule type" value="Genomic_DNA"/>
</dbReference>
<evidence type="ECO:0000313" key="1">
    <source>
        <dbReference type="EMBL" id="GAI70662.1"/>
    </source>
</evidence>
<comment type="caution">
    <text evidence="1">The sequence shown here is derived from an EMBL/GenBank/DDBJ whole genome shotgun (WGS) entry which is preliminary data.</text>
</comment>
<gene>
    <name evidence="1" type="ORF">S06H3_66725</name>
</gene>
<accession>X1QQ50</accession>
<organism evidence="1">
    <name type="scientific">marine sediment metagenome</name>
    <dbReference type="NCBI Taxonomy" id="412755"/>
    <lineage>
        <taxon>unclassified sequences</taxon>
        <taxon>metagenomes</taxon>
        <taxon>ecological metagenomes</taxon>
    </lineage>
</organism>
<sequence>LENLTTSSNTYADVTKGMAGKIETIKNISHLGIDVVLLNGNINNR</sequence>
<proteinExistence type="predicted"/>
<feature type="non-terminal residue" evidence="1">
    <location>
        <position position="1"/>
    </location>
</feature>
<reference evidence="1" key="1">
    <citation type="journal article" date="2014" name="Front. Microbiol.">
        <title>High frequency of phylogenetically diverse reductive dehalogenase-homologous genes in deep subseafloor sedimentary metagenomes.</title>
        <authorList>
            <person name="Kawai M."/>
            <person name="Futagami T."/>
            <person name="Toyoda A."/>
            <person name="Takaki Y."/>
            <person name="Nishi S."/>
            <person name="Hori S."/>
            <person name="Arai W."/>
            <person name="Tsubouchi T."/>
            <person name="Morono Y."/>
            <person name="Uchiyama I."/>
            <person name="Ito T."/>
            <person name="Fujiyama A."/>
            <person name="Inagaki F."/>
            <person name="Takami H."/>
        </authorList>
    </citation>
    <scope>NUCLEOTIDE SEQUENCE</scope>
    <source>
        <strain evidence="1">Expedition CK06-06</strain>
    </source>
</reference>
<name>X1QQ50_9ZZZZ</name>
<dbReference type="AlphaFoldDB" id="X1QQ50"/>
<protein>
    <submittedName>
        <fullName evidence="1">Uncharacterized protein</fullName>
    </submittedName>
</protein>